<dbReference type="PANTHER" id="PTHR31190:SF445">
    <property type="entry name" value="ETHYLENE-RESPONSIVE TRANSCRIPTION FACTOR RAP2-6"/>
    <property type="match status" value="1"/>
</dbReference>
<dbReference type="Pfam" id="PF00847">
    <property type="entry name" value="AP2"/>
    <property type="match status" value="1"/>
</dbReference>
<keyword evidence="10" id="KW-1185">Reference proteome</keyword>
<dbReference type="GO" id="GO:0003677">
    <property type="term" value="F:DNA binding"/>
    <property type="evidence" value="ECO:0007669"/>
    <property type="project" value="UniProtKB-KW"/>
</dbReference>
<protein>
    <recommendedName>
        <fullName evidence="8">AP2/ERF domain-containing protein</fullName>
    </recommendedName>
</protein>
<evidence type="ECO:0000313" key="9">
    <source>
        <dbReference type="EMBL" id="KAL3818822.1"/>
    </source>
</evidence>
<keyword evidence="6" id="KW-0539">Nucleus</keyword>
<dbReference type="SMART" id="SM00380">
    <property type="entry name" value="AP2"/>
    <property type="match status" value="1"/>
</dbReference>
<evidence type="ECO:0000256" key="5">
    <source>
        <dbReference type="ARBA" id="ARBA00023163"/>
    </source>
</evidence>
<dbReference type="FunFam" id="3.30.730.10:FF:000001">
    <property type="entry name" value="Ethylene-responsive transcription factor 2"/>
    <property type="match status" value="1"/>
</dbReference>
<dbReference type="AlphaFoldDB" id="A0ABD3S300"/>
<dbReference type="SUPFAM" id="SSF54171">
    <property type="entry name" value="DNA-binding domain"/>
    <property type="match status" value="1"/>
</dbReference>
<evidence type="ECO:0000256" key="3">
    <source>
        <dbReference type="ARBA" id="ARBA00023015"/>
    </source>
</evidence>
<reference evidence="9 10" key="1">
    <citation type="submission" date="2024-12" db="EMBL/GenBank/DDBJ databases">
        <title>The unique morphological basis and parallel evolutionary history of personate flowers in Penstemon.</title>
        <authorList>
            <person name="Depatie T.H."/>
            <person name="Wessinger C.A."/>
        </authorList>
    </citation>
    <scope>NUCLEOTIDE SEQUENCE [LARGE SCALE GENOMIC DNA]</scope>
    <source>
        <strain evidence="9">WTNN_2</strain>
        <tissue evidence="9">Leaf</tissue>
    </source>
</reference>
<dbReference type="EMBL" id="JBJXBP010000007">
    <property type="protein sequence ID" value="KAL3818822.1"/>
    <property type="molecule type" value="Genomic_DNA"/>
</dbReference>
<organism evidence="9 10">
    <name type="scientific">Penstemon smallii</name>
    <dbReference type="NCBI Taxonomy" id="265156"/>
    <lineage>
        <taxon>Eukaryota</taxon>
        <taxon>Viridiplantae</taxon>
        <taxon>Streptophyta</taxon>
        <taxon>Embryophyta</taxon>
        <taxon>Tracheophyta</taxon>
        <taxon>Spermatophyta</taxon>
        <taxon>Magnoliopsida</taxon>
        <taxon>eudicotyledons</taxon>
        <taxon>Gunneridae</taxon>
        <taxon>Pentapetalae</taxon>
        <taxon>asterids</taxon>
        <taxon>lamiids</taxon>
        <taxon>Lamiales</taxon>
        <taxon>Plantaginaceae</taxon>
        <taxon>Cheloneae</taxon>
        <taxon>Penstemon</taxon>
    </lineage>
</organism>
<comment type="subcellular location">
    <subcellularLocation>
        <location evidence="1">Nucleus</location>
    </subcellularLocation>
</comment>
<accession>A0ABD3S300</accession>
<name>A0ABD3S300_9LAMI</name>
<evidence type="ECO:0000256" key="6">
    <source>
        <dbReference type="ARBA" id="ARBA00023242"/>
    </source>
</evidence>
<dbReference type="CDD" id="cd00018">
    <property type="entry name" value="AP2"/>
    <property type="match status" value="1"/>
</dbReference>
<dbReference type="PRINTS" id="PR00367">
    <property type="entry name" value="ETHRSPELEMNT"/>
</dbReference>
<dbReference type="InterPro" id="IPR044808">
    <property type="entry name" value="ERF_plant"/>
</dbReference>
<dbReference type="Proteomes" id="UP001634393">
    <property type="component" value="Unassembled WGS sequence"/>
</dbReference>
<dbReference type="InterPro" id="IPR001471">
    <property type="entry name" value="AP2/ERF_dom"/>
</dbReference>
<keyword evidence="2" id="KW-0611">Plant defense</keyword>
<evidence type="ECO:0000313" key="10">
    <source>
        <dbReference type="Proteomes" id="UP001634393"/>
    </source>
</evidence>
<keyword evidence="5" id="KW-0804">Transcription</keyword>
<keyword evidence="3" id="KW-0805">Transcription regulation</keyword>
<dbReference type="GO" id="GO:0005634">
    <property type="term" value="C:nucleus"/>
    <property type="evidence" value="ECO:0007669"/>
    <property type="project" value="UniProtKB-SubCell"/>
</dbReference>
<proteinExistence type="predicted"/>
<keyword evidence="4" id="KW-0238">DNA-binding</keyword>
<comment type="caution">
    <text evidence="9">The sequence shown here is derived from an EMBL/GenBank/DDBJ whole genome shotgun (WGS) entry which is preliminary data.</text>
</comment>
<evidence type="ECO:0000256" key="7">
    <source>
        <dbReference type="SAM" id="MobiDB-lite"/>
    </source>
</evidence>
<evidence type="ECO:0000259" key="8">
    <source>
        <dbReference type="PROSITE" id="PS51032"/>
    </source>
</evidence>
<dbReference type="InterPro" id="IPR036955">
    <property type="entry name" value="AP2/ERF_dom_sf"/>
</dbReference>
<evidence type="ECO:0000256" key="2">
    <source>
        <dbReference type="ARBA" id="ARBA00022821"/>
    </source>
</evidence>
<dbReference type="Gene3D" id="3.30.730.10">
    <property type="entry name" value="AP2/ERF domain"/>
    <property type="match status" value="1"/>
</dbReference>
<feature type="region of interest" description="Disordered" evidence="7">
    <location>
        <begin position="245"/>
        <end position="278"/>
    </location>
</feature>
<evidence type="ECO:0000256" key="4">
    <source>
        <dbReference type="ARBA" id="ARBA00023125"/>
    </source>
</evidence>
<feature type="domain" description="AP2/ERF" evidence="8">
    <location>
        <begin position="119"/>
        <end position="176"/>
    </location>
</feature>
<gene>
    <name evidence="9" type="ORF">ACJIZ3_004727</name>
</gene>
<dbReference type="PANTHER" id="PTHR31190">
    <property type="entry name" value="DNA-BINDING DOMAIN"/>
    <property type="match status" value="1"/>
</dbReference>
<dbReference type="GO" id="GO:0006952">
    <property type="term" value="P:defense response"/>
    <property type="evidence" value="ECO:0007669"/>
    <property type="project" value="UniProtKB-KW"/>
</dbReference>
<sequence>MRVLKVANRRENKNEIPLDLLMLGGINREEEMSAMVSALAHVVAGDGDHVVAGDGGGGGSSSSACKRGRDDHFSINGGSSHQIIEPAASDIVITSTESSVFYTYTPQSNTTIEESSSRKYRGVRQRPWGKYAAEIRDPYKAARVWLGTFDTAEDAARAYDQAALRFRGNKAKLNFPENVRLLHHRHHPSPDILTAVSTSTEPIVHSQVQIQSSDFQIENNFIDFSDSQSSSSSLLDEFMMYSSSSSDYLEGPLFSPPPSSGGGADFPWTDPGPQTSSG</sequence>
<evidence type="ECO:0000256" key="1">
    <source>
        <dbReference type="ARBA" id="ARBA00004123"/>
    </source>
</evidence>
<dbReference type="PROSITE" id="PS51032">
    <property type="entry name" value="AP2_ERF"/>
    <property type="match status" value="1"/>
</dbReference>
<dbReference type="InterPro" id="IPR016177">
    <property type="entry name" value="DNA-bd_dom_sf"/>
</dbReference>